<evidence type="ECO:0000313" key="7">
    <source>
        <dbReference type="Proteomes" id="UP000589620"/>
    </source>
</evidence>
<feature type="domain" description="Glycoside hydrolase family 38 central" evidence="5">
    <location>
        <begin position="526"/>
        <end position="604"/>
    </location>
</feature>
<dbReference type="EC" id="3.2.1.24" evidence="6"/>
<evidence type="ECO:0000256" key="2">
    <source>
        <dbReference type="ARBA" id="ARBA00022723"/>
    </source>
</evidence>
<dbReference type="FunFam" id="3.20.110.10:FF:000002">
    <property type="entry name" value="alpha-mannosidase 2C1 isoform X1"/>
    <property type="match status" value="1"/>
</dbReference>
<dbReference type="Gene3D" id="2.60.40.2220">
    <property type="match status" value="1"/>
</dbReference>
<dbReference type="GO" id="GO:0006013">
    <property type="term" value="P:mannose metabolic process"/>
    <property type="evidence" value="ECO:0007669"/>
    <property type="project" value="InterPro"/>
</dbReference>
<dbReference type="SUPFAM" id="SSF74650">
    <property type="entry name" value="Galactose mutarotase-like"/>
    <property type="match status" value="1"/>
</dbReference>
<accession>A0A852T2L2</accession>
<dbReference type="Pfam" id="PF07748">
    <property type="entry name" value="Glyco_hydro_38C"/>
    <property type="match status" value="1"/>
</dbReference>
<dbReference type="Proteomes" id="UP000589620">
    <property type="component" value="Unassembled WGS sequence"/>
</dbReference>
<proteinExistence type="inferred from homology"/>
<dbReference type="InterPro" id="IPR011013">
    <property type="entry name" value="Gal_mutarotase_sf_dom"/>
</dbReference>
<dbReference type="InterPro" id="IPR054723">
    <property type="entry name" value="Ams1-like_N"/>
</dbReference>
<keyword evidence="2" id="KW-0479">Metal-binding</keyword>
<evidence type="ECO:0000313" key="6">
    <source>
        <dbReference type="EMBL" id="NYD75111.1"/>
    </source>
</evidence>
<dbReference type="InterPro" id="IPR037094">
    <property type="entry name" value="Glyco_hydro_38_cen_sf"/>
</dbReference>
<gene>
    <name evidence="6" type="ORF">BJ963_002630</name>
</gene>
<comment type="similarity">
    <text evidence="1">Belongs to the glycosyl hydrolase 38 family.</text>
</comment>
<dbReference type="SUPFAM" id="SSF88713">
    <property type="entry name" value="Glycoside hydrolase/deacetylase"/>
    <property type="match status" value="1"/>
</dbReference>
<keyword evidence="4 6" id="KW-0326">Glycosidase</keyword>
<dbReference type="InterPro" id="IPR015341">
    <property type="entry name" value="Glyco_hydro_38_cen"/>
</dbReference>
<dbReference type="SMART" id="SM00872">
    <property type="entry name" value="Alpha-mann_mid"/>
    <property type="match status" value="1"/>
</dbReference>
<dbReference type="Gene3D" id="3.20.110.10">
    <property type="entry name" value="Glycoside hydrolase 38, N terminal domain"/>
    <property type="match status" value="1"/>
</dbReference>
<dbReference type="Pfam" id="PF09261">
    <property type="entry name" value="Alpha-mann_mid"/>
    <property type="match status" value="1"/>
</dbReference>
<dbReference type="InterPro" id="IPR011682">
    <property type="entry name" value="Glyco_hydro_38_C"/>
</dbReference>
<dbReference type="InterPro" id="IPR027291">
    <property type="entry name" value="Glyco_hydro_38_N_sf"/>
</dbReference>
<evidence type="ECO:0000256" key="1">
    <source>
        <dbReference type="ARBA" id="ARBA00009792"/>
    </source>
</evidence>
<evidence type="ECO:0000259" key="5">
    <source>
        <dbReference type="SMART" id="SM00872"/>
    </source>
</evidence>
<dbReference type="InterPro" id="IPR041147">
    <property type="entry name" value="GH38_C"/>
</dbReference>
<reference evidence="6 7" key="1">
    <citation type="submission" date="2020-07" db="EMBL/GenBank/DDBJ databases">
        <title>Sequencing the genomes of 1000 actinobacteria strains.</title>
        <authorList>
            <person name="Klenk H.-P."/>
        </authorList>
    </citation>
    <scope>NUCLEOTIDE SEQUENCE [LARGE SCALE GENOMIC DNA]</scope>
    <source>
        <strain evidence="6 7">DSM 23871</strain>
    </source>
</reference>
<dbReference type="Pfam" id="PF01074">
    <property type="entry name" value="Glyco_hydro_38N"/>
    <property type="match status" value="1"/>
</dbReference>
<dbReference type="Pfam" id="PF22907">
    <property type="entry name" value="Ams1-like_1st"/>
    <property type="match status" value="1"/>
</dbReference>
<sequence>MTDEVNPNGRSRLDAETLAMQRVRRFTRFRLQPAVYRETRPVEIAMWQVGGEPVPFAEAASSTFDPFAVGTAWGRPWDTVWFEVRGEVPAEWPAGEAELVVDLGFTGEQPGFQAEATAYRPDGSIVKAIEPFNAWVPLPEPGPFRLLLEAAANPMIQVPYEYEPTPLGDAATAGDAPIYRLVRLEVARRDPVVWELLQDVVTLDGLVDVLPRDGARRARIVDALERMVDAMDPHDVRGTAAVGREALADVLAAPAASSALRVRAVGHAHIDCAWLWPTRETVRKVARTFANVLDLIERDPGFVFAASSAQQYAWLQQSQPQLFERVRAAVAAGRIHPVGGMWVESDTNMPGGEALVRQFVMGKRFFLEEFGVESDEVWLPDSFGYSAALPQIAKAAGARYFVTQKPSWNETNRIPYSTFQWEGIDGSRLFTHLPPADTYNSDLGAPDLARTERTFSEKGRAREVLGLFGWGDGGGGPTREMLAQAARKRDLEGSPRVELSDPHAFFAAAEAEVPDPPVWVGEMYLELHRGTLVSQQKTKRGNRHSEALLRQAELWAATATILRGASYPAEALRDAWRTVLLQQFHDILPGSSIAWVHQDAEAAYERVAARLGELIEEALAALAGDGTGGPAVPSAANAGPLPVRGVPAMGIGVPTPPSVAVPRAHGDGFVLEDAGLRVEIDSRGVLTSIRDRVAGREVLPRGMSGAVLQLLRDTPREWDAWDINEEDQRSGRELLDPVDVRIDGDAVVVRHEFGESALALQVRLVDGRVDLAFDVDWHETQKLLKVAFPLDVRAERAASEIQFGHLHRPIHRNTSWDAARFETVAHRWIHVGEPGWGVAIANDVVYGHDVRTLEGPSGRPMAVARLSLLRAPLYPDPGADQGRHTFTVSLRPGGIPEAIEDGYRQSLPLRPARGGTVEPLVAVSDPAVVVEAVKLAEDGGGDLVVRLYEAHGDRSSVSLTTSIDWESVVAADLLERAIDSEAISAVSARRVELALHPFEILTLRFRAPRAAVKETP</sequence>
<dbReference type="PANTHER" id="PTHR46017:SF1">
    <property type="entry name" value="ALPHA-MANNOSIDASE 2C1"/>
    <property type="match status" value="1"/>
</dbReference>
<dbReference type="SUPFAM" id="SSF88688">
    <property type="entry name" value="Families 57/38 glycoside transferase middle domain"/>
    <property type="match status" value="1"/>
</dbReference>
<dbReference type="CDD" id="cd10789">
    <property type="entry name" value="GH38N_AMII_ER_cytosolic"/>
    <property type="match status" value="1"/>
</dbReference>
<dbReference type="InterPro" id="IPR011330">
    <property type="entry name" value="Glyco_hydro/deAcase_b/a-brl"/>
</dbReference>
<organism evidence="6 7">
    <name type="scientific">Leifsonia soli</name>
    <dbReference type="NCBI Taxonomy" id="582665"/>
    <lineage>
        <taxon>Bacteria</taxon>
        <taxon>Bacillati</taxon>
        <taxon>Actinomycetota</taxon>
        <taxon>Actinomycetes</taxon>
        <taxon>Micrococcales</taxon>
        <taxon>Microbacteriaceae</taxon>
        <taxon>Leifsonia</taxon>
    </lineage>
</organism>
<evidence type="ECO:0000256" key="3">
    <source>
        <dbReference type="ARBA" id="ARBA00022801"/>
    </source>
</evidence>
<dbReference type="GO" id="GO:0009313">
    <property type="term" value="P:oligosaccharide catabolic process"/>
    <property type="evidence" value="ECO:0007669"/>
    <property type="project" value="TreeGrafter"/>
</dbReference>
<name>A0A852T2L2_9MICO</name>
<dbReference type="GO" id="GO:0046872">
    <property type="term" value="F:metal ion binding"/>
    <property type="evidence" value="ECO:0007669"/>
    <property type="project" value="UniProtKB-KW"/>
</dbReference>
<dbReference type="PANTHER" id="PTHR46017">
    <property type="entry name" value="ALPHA-MANNOSIDASE 2C1"/>
    <property type="match status" value="1"/>
</dbReference>
<protein>
    <submittedName>
        <fullName evidence="6">Alpha-mannosidase</fullName>
        <ecNumber evidence="6">3.2.1.24</ecNumber>
    </submittedName>
</protein>
<dbReference type="EMBL" id="JACCBJ010000001">
    <property type="protein sequence ID" value="NYD75111.1"/>
    <property type="molecule type" value="Genomic_DNA"/>
</dbReference>
<dbReference type="Gene3D" id="1.20.1270.50">
    <property type="entry name" value="Glycoside hydrolase family 38, central domain"/>
    <property type="match status" value="1"/>
</dbReference>
<dbReference type="InterPro" id="IPR000602">
    <property type="entry name" value="Glyco_hydro_38_N"/>
</dbReference>
<dbReference type="GO" id="GO:0004559">
    <property type="term" value="F:alpha-mannosidase activity"/>
    <property type="evidence" value="ECO:0007669"/>
    <property type="project" value="UniProtKB-EC"/>
</dbReference>
<dbReference type="InterPro" id="IPR028995">
    <property type="entry name" value="Glyco_hydro_57/38_cen_sf"/>
</dbReference>
<keyword evidence="3 6" id="KW-0378">Hydrolase</keyword>
<dbReference type="AlphaFoldDB" id="A0A852T2L2"/>
<dbReference type="GO" id="GO:0030246">
    <property type="term" value="F:carbohydrate binding"/>
    <property type="evidence" value="ECO:0007669"/>
    <property type="project" value="InterPro"/>
</dbReference>
<dbReference type="Gene3D" id="2.70.98.30">
    <property type="entry name" value="Golgi alpha-mannosidase II, domain 4"/>
    <property type="match status" value="1"/>
</dbReference>
<dbReference type="FunFam" id="1.20.1270.50:FF:000004">
    <property type="entry name" value="alpha-mannosidase 2C1 isoform X1"/>
    <property type="match status" value="1"/>
</dbReference>
<keyword evidence="7" id="KW-1185">Reference proteome</keyword>
<dbReference type="Pfam" id="PF17677">
    <property type="entry name" value="Glyco_hydro38C2"/>
    <property type="match status" value="1"/>
</dbReference>
<evidence type="ECO:0000256" key="4">
    <source>
        <dbReference type="ARBA" id="ARBA00023295"/>
    </source>
</evidence>
<comment type="caution">
    <text evidence="6">The sequence shown here is derived from an EMBL/GenBank/DDBJ whole genome shotgun (WGS) entry which is preliminary data.</text>
</comment>